<evidence type="ECO:0000313" key="3">
    <source>
        <dbReference type="Proteomes" id="UP000053989"/>
    </source>
</evidence>
<dbReference type="EMBL" id="KN822015">
    <property type="protein sequence ID" value="KIM66760.1"/>
    <property type="molecule type" value="Genomic_DNA"/>
</dbReference>
<keyword evidence="3" id="KW-1185">Reference proteome</keyword>
<dbReference type="InParanoid" id="A0A0C3E1U9"/>
<name>A0A0C3E1U9_9AGAM</name>
<dbReference type="HOGENOM" id="CLU_052398_1_0_1"/>
<dbReference type="OrthoDB" id="2688210at2759"/>
<dbReference type="STRING" id="1036808.A0A0C3E1U9"/>
<reference evidence="3" key="2">
    <citation type="submission" date="2015-01" db="EMBL/GenBank/DDBJ databases">
        <title>Evolutionary Origins and Diversification of the Mycorrhizal Mutualists.</title>
        <authorList>
            <consortium name="DOE Joint Genome Institute"/>
            <consortium name="Mycorrhizal Genomics Consortium"/>
            <person name="Kohler A."/>
            <person name="Kuo A."/>
            <person name="Nagy L.G."/>
            <person name="Floudas D."/>
            <person name="Copeland A."/>
            <person name="Barry K.W."/>
            <person name="Cichocki N."/>
            <person name="Veneault-Fourrey C."/>
            <person name="LaButti K."/>
            <person name="Lindquist E.A."/>
            <person name="Lipzen A."/>
            <person name="Lundell T."/>
            <person name="Morin E."/>
            <person name="Murat C."/>
            <person name="Riley R."/>
            <person name="Ohm R."/>
            <person name="Sun H."/>
            <person name="Tunlid A."/>
            <person name="Henrissat B."/>
            <person name="Grigoriev I.V."/>
            <person name="Hibbett D.S."/>
            <person name="Martin F."/>
        </authorList>
    </citation>
    <scope>NUCLEOTIDE SEQUENCE [LARGE SCALE GENOMIC DNA]</scope>
    <source>
        <strain evidence="3">Foug A</strain>
    </source>
</reference>
<protein>
    <submittedName>
        <fullName evidence="2">Uncharacterized protein</fullName>
    </submittedName>
</protein>
<dbReference type="AlphaFoldDB" id="A0A0C3E1U9"/>
<accession>A0A0C3E1U9</accession>
<feature type="coiled-coil region" evidence="1">
    <location>
        <begin position="51"/>
        <end position="85"/>
    </location>
</feature>
<dbReference type="Proteomes" id="UP000053989">
    <property type="component" value="Unassembled WGS sequence"/>
</dbReference>
<proteinExistence type="predicted"/>
<evidence type="ECO:0000313" key="2">
    <source>
        <dbReference type="EMBL" id="KIM66760.1"/>
    </source>
</evidence>
<gene>
    <name evidence="2" type="ORF">SCLCIDRAFT_14355</name>
</gene>
<sequence>MPNDGAPIADPSNKVCPDFASDDIRRGTAASDEEIIVCLVQLWTQDHNLQLERWLEYQQEAAEAAEEAERQWQATEDEARALAEQVAEREQIEAEKKKPKIGDFNESKQIPNVFLPHLSQYAIQKFKQFEYVELWYFSPDGYHEATRESRSTADDALGIAKSDEVLTLKSVASIKASKNALLDHELPMMDFLQAKNAFLQQAKLASWPEKHLNALLLFYWNLENHSIRSVARGDEIILTYASRVRHHWHDDLKTGTAGNIAVINAHLIQTIGFEVNTRCQDEIANCPRAEKTQSSHSV</sequence>
<evidence type="ECO:0000256" key="1">
    <source>
        <dbReference type="SAM" id="Coils"/>
    </source>
</evidence>
<organism evidence="2 3">
    <name type="scientific">Scleroderma citrinum Foug A</name>
    <dbReference type="NCBI Taxonomy" id="1036808"/>
    <lineage>
        <taxon>Eukaryota</taxon>
        <taxon>Fungi</taxon>
        <taxon>Dikarya</taxon>
        <taxon>Basidiomycota</taxon>
        <taxon>Agaricomycotina</taxon>
        <taxon>Agaricomycetes</taxon>
        <taxon>Agaricomycetidae</taxon>
        <taxon>Boletales</taxon>
        <taxon>Sclerodermatineae</taxon>
        <taxon>Sclerodermataceae</taxon>
        <taxon>Scleroderma</taxon>
    </lineage>
</organism>
<keyword evidence="1" id="KW-0175">Coiled coil</keyword>
<reference evidence="2 3" key="1">
    <citation type="submission" date="2014-04" db="EMBL/GenBank/DDBJ databases">
        <authorList>
            <consortium name="DOE Joint Genome Institute"/>
            <person name="Kuo A."/>
            <person name="Kohler A."/>
            <person name="Nagy L.G."/>
            <person name="Floudas D."/>
            <person name="Copeland A."/>
            <person name="Barry K.W."/>
            <person name="Cichocki N."/>
            <person name="Veneault-Fourrey C."/>
            <person name="LaButti K."/>
            <person name="Lindquist E.A."/>
            <person name="Lipzen A."/>
            <person name="Lundell T."/>
            <person name="Morin E."/>
            <person name="Murat C."/>
            <person name="Sun H."/>
            <person name="Tunlid A."/>
            <person name="Henrissat B."/>
            <person name="Grigoriev I.V."/>
            <person name="Hibbett D.S."/>
            <person name="Martin F."/>
            <person name="Nordberg H.P."/>
            <person name="Cantor M.N."/>
            <person name="Hua S.X."/>
        </authorList>
    </citation>
    <scope>NUCLEOTIDE SEQUENCE [LARGE SCALE GENOMIC DNA]</scope>
    <source>
        <strain evidence="2 3">Foug A</strain>
    </source>
</reference>